<dbReference type="AlphaFoldDB" id="A0A381NJS7"/>
<feature type="transmembrane region" description="Helical" evidence="1">
    <location>
        <begin position="51"/>
        <end position="73"/>
    </location>
</feature>
<keyword evidence="1" id="KW-0472">Membrane</keyword>
<evidence type="ECO:0000313" key="2">
    <source>
        <dbReference type="EMBL" id="SUZ54364.1"/>
    </source>
</evidence>
<feature type="transmembrane region" description="Helical" evidence="1">
    <location>
        <begin position="85"/>
        <end position="108"/>
    </location>
</feature>
<evidence type="ECO:0008006" key="3">
    <source>
        <dbReference type="Google" id="ProtNLM"/>
    </source>
</evidence>
<sequence>MQNNFIIFIHQMAAVVAIGSSVFSLLIYLPAAERNQKERDENSPSYQVLGHLAPTVFASLLVLVGTGVYFLLVNYTSQTGLKPGYYNLFGIKMIFVAGAFFVSMYLAFSLRTQISDLDLNPKNKALVPETLKKMIGLSRMTLALMTIALFLGIWLARF</sequence>
<feature type="transmembrane region" description="Helical" evidence="1">
    <location>
        <begin position="136"/>
        <end position="156"/>
    </location>
</feature>
<evidence type="ECO:0000256" key="1">
    <source>
        <dbReference type="SAM" id="Phobius"/>
    </source>
</evidence>
<gene>
    <name evidence="2" type="ORF">METZ01_LOCUS7218</name>
</gene>
<feature type="transmembrane region" description="Helical" evidence="1">
    <location>
        <begin position="12"/>
        <end position="31"/>
    </location>
</feature>
<keyword evidence="1" id="KW-1133">Transmembrane helix</keyword>
<organism evidence="2">
    <name type="scientific">marine metagenome</name>
    <dbReference type="NCBI Taxonomy" id="408172"/>
    <lineage>
        <taxon>unclassified sequences</taxon>
        <taxon>metagenomes</taxon>
        <taxon>ecological metagenomes</taxon>
    </lineage>
</organism>
<name>A0A381NJS7_9ZZZZ</name>
<dbReference type="EMBL" id="UINC01000383">
    <property type="protein sequence ID" value="SUZ54364.1"/>
    <property type="molecule type" value="Genomic_DNA"/>
</dbReference>
<reference evidence="2" key="1">
    <citation type="submission" date="2018-05" db="EMBL/GenBank/DDBJ databases">
        <authorList>
            <person name="Lanie J.A."/>
            <person name="Ng W.-L."/>
            <person name="Kazmierczak K.M."/>
            <person name="Andrzejewski T.M."/>
            <person name="Davidsen T.M."/>
            <person name="Wayne K.J."/>
            <person name="Tettelin H."/>
            <person name="Glass J.I."/>
            <person name="Rusch D."/>
            <person name="Podicherti R."/>
            <person name="Tsui H.-C.T."/>
            <person name="Winkler M.E."/>
        </authorList>
    </citation>
    <scope>NUCLEOTIDE SEQUENCE</scope>
</reference>
<proteinExistence type="predicted"/>
<keyword evidence="1" id="KW-0812">Transmembrane</keyword>
<protein>
    <recommendedName>
        <fullName evidence="3">Copper resistance protein D domain-containing protein</fullName>
    </recommendedName>
</protein>
<accession>A0A381NJS7</accession>